<dbReference type="EMBL" id="WHLY01000002">
    <property type="protein sequence ID" value="MPR35683.1"/>
    <property type="molecule type" value="Genomic_DNA"/>
</dbReference>
<gene>
    <name evidence="2" type="ORF">GBK04_20585</name>
</gene>
<proteinExistence type="predicted"/>
<protein>
    <submittedName>
        <fullName evidence="2">Uncharacterized protein</fullName>
    </submittedName>
</protein>
<evidence type="ECO:0000256" key="1">
    <source>
        <dbReference type="SAM" id="Phobius"/>
    </source>
</evidence>
<keyword evidence="3" id="KW-1185">Reference proteome</keyword>
<dbReference type="RefSeq" id="WP_152762955.1">
    <property type="nucleotide sequence ID" value="NZ_WHLY01000002.1"/>
</dbReference>
<sequence length="120" mass="14193">MLRSLLLTLLLGIVFFLAPTLGFAAWVHPTAGYMILFFLGISFLIHRLMEYGFRNKRDKFVEFYLSTVVIRLLLCIVFVGVFLYRGIENAPVFIANFFALYLFYTIFEIYHLYRNLRRDS</sequence>
<keyword evidence="1" id="KW-0812">Transmembrane</keyword>
<accession>A0A7C9BJI7</accession>
<evidence type="ECO:0000313" key="2">
    <source>
        <dbReference type="EMBL" id="MPR35683.1"/>
    </source>
</evidence>
<name>A0A7C9BJI7_9BACT</name>
<keyword evidence="1" id="KW-0472">Membrane</keyword>
<keyword evidence="1" id="KW-1133">Transmembrane helix</keyword>
<feature type="transmembrane region" description="Helical" evidence="1">
    <location>
        <begin position="32"/>
        <end position="49"/>
    </location>
</feature>
<organism evidence="2 3">
    <name type="scientific">Salmonirosea aquatica</name>
    <dbReference type="NCBI Taxonomy" id="2654236"/>
    <lineage>
        <taxon>Bacteria</taxon>
        <taxon>Pseudomonadati</taxon>
        <taxon>Bacteroidota</taxon>
        <taxon>Cytophagia</taxon>
        <taxon>Cytophagales</taxon>
        <taxon>Spirosomataceae</taxon>
        <taxon>Salmonirosea</taxon>
    </lineage>
</organism>
<evidence type="ECO:0000313" key="3">
    <source>
        <dbReference type="Proteomes" id="UP000479293"/>
    </source>
</evidence>
<feature type="transmembrane region" description="Helical" evidence="1">
    <location>
        <begin position="90"/>
        <end position="113"/>
    </location>
</feature>
<comment type="caution">
    <text evidence="2">The sequence shown here is derived from an EMBL/GenBank/DDBJ whole genome shotgun (WGS) entry which is preliminary data.</text>
</comment>
<reference evidence="2 3" key="1">
    <citation type="submission" date="2019-10" db="EMBL/GenBank/DDBJ databases">
        <title>Draft Genome Sequence of Cytophagaceae sp. SJW1-29.</title>
        <authorList>
            <person name="Choi A."/>
        </authorList>
    </citation>
    <scope>NUCLEOTIDE SEQUENCE [LARGE SCALE GENOMIC DNA]</scope>
    <source>
        <strain evidence="2 3">SJW1-29</strain>
    </source>
</reference>
<feature type="transmembrane region" description="Helical" evidence="1">
    <location>
        <begin position="61"/>
        <end position="84"/>
    </location>
</feature>
<dbReference type="AlphaFoldDB" id="A0A7C9BJI7"/>
<dbReference type="Proteomes" id="UP000479293">
    <property type="component" value="Unassembled WGS sequence"/>
</dbReference>